<keyword evidence="2" id="KW-0464">Manganese</keyword>
<accession>A0AB34VKR1</accession>
<keyword evidence="1 4" id="KW-0378">Hydrolase</keyword>
<evidence type="ECO:0000313" key="4">
    <source>
        <dbReference type="EMBL" id="KTT00190.1"/>
    </source>
</evidence>
<comment type="caution">
    <text evidence="4">The sequence shown here is derived from an EMBL/GenBank/DDBJ whole genome shotgun (WGS) entry which is preliminary data.</text>
</comment>
<dbReference type="SUPFAM" id="SSF55031">
    <property type="entry name" value="Bacterial exopeptidase dimerisation domain"/>
    <property type="match status" value="1"/>
</dbReference>
<dbReference type="PIRSF" id="PIRSF005962">
    <property type="entry name" value="Pept_M20D_amidohydro"/>
    <property type="match status" value="1"/>
</dbReference>
<evidence type="ECO:0000256" key="1">
    <source>
        <dbReference type="ARBA" id="ARBA00022801"/>
    </source>
</evidence>
<dbReference type="Proteomes" id="UP000072520">
    <property type="component" value="Unassembled WGS sequence"/>
</dbReference>
<dbReference type="GO" id="GO:0046872">
    <property type="term" value="F:metal ion binding"/>
    <property type="evidence" value="ECO:0007669"/>
    <property type="project" value="UniProtKB-KW"/>
</dbReference>
<dbReference type="GO" id="GO:0050118">
    <property type="term" value="F:N-acetyldiaminopimelate deacetylase activity"/>
    <property type="evidence" value="ECO:0007669"/>
    <property type="project" value="UniProtKB-ARBA"/>
</dbReference>
<reference evidence="4 5" key="1">
    <citation type="journal article" date="2016" name="Front. Microbiol.">
        <title>Genomic Resource of Rice Seed Associated Bacteria.</title>
        <authorList>
            <person name="Midha S."/>
            <person name="Bansal K."/>
            <person name="Sharma S."/>
            <person name="Kumar N."/>
            <person name="Patil P.P."/>
            <person name="Chaudhry V."/>
            <person name="Patil P.B."/>
        </authorList>
    </citation>
    <scope>NUCLEOTIDE SEQUENCE [LARGE SCALE GENOMIC DNA]</scope>
    <source>
        <strain evidence="4 5">RSA13</strain>
    </source>
</reference>
<comment type="cofactor">
    <cofactor evidence="2">
        <name>Mn(2+)</name>
        <dbReference type="ChEBI" id="CHEBI:29035"/>
    </cofactor>
    <text evidence="2">The Mn(2+) ion enhances activity.</text>
</comment>
<dbReference type="EMBL" id="LDSI01000004">
    <property type="protein sequence ID" value="KTT00190.1"/>
    <property type="molecule type" value="Genomic_DNA"/>
</dbReference>
<evidence type="ECO:0000313" key="5">
    <source>
        <dbReference type="Proteomes" id="UP000072520"/>
    </source>
</evidence>
<feature type="binding site" evidence="2">
    <location>
        <position position="153"/>
    </location>
    <ligand>
        <name>Mn(2+)</name>
        <dbReference type="ChEBI" id="CHEBI:29035"/>
        <label>2</label>
    </ligand>
</feature>
<evidence type="ECO:0000256" key="2">
    <source>
        <dbReference type="PIRSR" id="PIRSR005962-1"/>
    </source>
</evidence>
<sequence>MTSLTEKLVQWRRELHQHPELSHQEFATTERLTRWLQQADIRLLPLPLTTGVVVEIGQGEPLIAFRADIDALPIDEAVNVPWKSQRPGVMHACGHDIHTSVMLGVAHQLKLQEAALPGRVRILFQPAEETFDGARQLIDAGALTGVQAIFGLHNAPDLPLGTLRTRPGAFYANVDRFTIRVLGKGAHAARPQEGIDAIAIASHIVSALQTLPARVFSALDTVVLSVTRFTAGNTWNVLPEQVELEGTVRTHNATIREHMPERMTALIQGIASGFGARAELAWITGPPALLNTPEWADFALQQAAQSGYRAERAEVPLMGGEDFAFYLQQVPGAFVSIGSASESGLHHPAFNPDEALMGPAVDYFSQLAPHALRRIAARKEALAQLL</sequence>
<dbReference type="GO" id="GO:0019877">
    <property type="term" value="P:diaminopimelate biosynthetic process"/>
    <property type="evidence" value="ECO:0007669"/>
    <property type="project" value="UniProtKB-ARBA"/>
</dbReference>
<proteinExistence type="predicted"/>
<dbReference type="SUPFAM" id="SSF53187">
    <property type="entry name" value="Zn-dependent exopeptidases"/>
    <property type="match status" value="1"/>
</dbReference>
<dbReference type="RefSeq" id="WP_058708805.1">
    <property type="nucleotide sequence ID" value="NZ_LDSI01000004.1"/>
</dbReference>
<dbReference type="NCBIfam" id="TIGR01891">
    <property type="entry name" value="amidohydrolases"/>
    <property type="match status" value="1"/>
</dbReference>
<dbReference type="AlphaFoldDB" id="A0AB34VKR1"/>
<protein>
    <submittedName>
        <fullName evidence="4">Hydrolase</fullName>
    </submittedName>
</protein>
<name>A0AB34VKR1_9GAMM</name>
<dbReference type="InterPro" id="IPR017439">
    <property type="entry name" value="Amidohydrolase"/>
</dbReference>
<dbReference type="InterPro" id="IPR011650">
    <property type="entry name" value="Peptidase_M20_dimer"/>
</dbReference>
<organism evidence="4 5">
    <name type="scientific">Pantoea stewartii</name>
    <dbReference type="NCBI Taxonomy" id="66269"/>
    <lineage>
        <taxon>Bacteria</taxon>
        <taxon>Pseudomonadati</taxon>
        <taxon>Pseudomonadota</taxon>
        <taxon>Gammaproteobacteria</taxon>
        <taxon>Enterobacterales</taxon>
        <taxon>Erwiniaceae</taxon>
        <taxon>Pantoea</taxon>
    </lineage>
</organism>
<feature type="binding site" evidence="2">
    <location>
        <position position="93"/>
    </location>
    <ligand>
        <name>Mn(2+)</name>
        <dbReference type="ChEBI" id="CHEBI:29035"/>
        <label>2</label>
    </ligand>
</feature>
<feature type="domain" description="Peptidase M20 dimerisation" evidence="3">
    <location>
        <begin position="176"/>
        <end position="267"/>
    </location>
</feature>
<dbReference type="Gene3D" id="3.40.630.10">
    <property type="entry name" value="Zn peptidases"/>
    <property type="match status" value="1"/>
</dbReference>
<dbReference type="Pfam" id="PF01546">
    <property type="entry name" value="Peptidase_M20"/>
    <property type="match status" value="1"/>
</dbReference>
<dbReference type="Pfam" id="PF07687">
    <property type="entry name" value="M20_dimer"/>
    <property type="match status" value="1"/>
</dbReference>
<dbReference type="PANTHER" id="PTHR11014:SF63">
    <property type="entry name" value="METALLOPEPTIDASE, PUTATIVE (AFU_ORTHOLOGUE AFUA_6G09600)-RELATED"/>
    <property type="match status" value="1"/>
</dbReference>
<feature type="binding site" evidence="2">
    <location>
        <position position="95"/>
    </location>
    <ligand>
        <name>Mn(2+)</name>
        <dbReference type="ChEBI" id="CHEBI:29035"/>
        <label>2</label>
    </ligand>
</feature>
<feature type="binding site" evidence="2">
    <location>
        <position position="346"/>
    </location>
    <ligand>
        <name>Mn(2+)</name>
        <dbReference type="ChEBI" id="CHEBI:29035"/>
        <label>2</label>
    </ligand>
</feature>
<keyword evidence="2" id="KW-0479">Metal-binding</keyword>
<evidence type="ECO:0000259" key="3">
    <source>
        <dbReference type="Pfam" id="PF07687"/>
    </source>
</evidence>
<feature type="binding site" evidence="2">
    <location>
        <position position="129"/>
    </location>
    <ligand>
        <name>Mn(2+)</name>
        <dbReference type="ChEBI" id="CHEBI:29035"/>
        <label>2</label>
    </ligand>
</feature>
<dbReference type="Gene3D" id="3.30.70.360">
    <property type="match status" value="1"/>
</dbReference>
<dbReference type="InterPro" id="IPR036264">
    <property type="entry name" value="Bact_exopeptidase_dim_dom"/>
</dbReference>
<dbReference type="InterPro" id="IPR002933">
    <property type="entry name" value="Peptidase_M20"/>
</dbReference>
<gene>
    <name evidence="4" type="ORF">RSA13_04335</name>
</gene>
<dbReference type="FunFam" id="3.30.70.360:FF:000001">
    <property type="entry name" value="N-acetyldiaminopimelate deacetylase"/>
    <property type="match status" value="1"/>
</dbReference>
<dbReference type="PANTHER" id="PTHR11014">
    <property type="entry name" value="PEPTIDASE M20 FAMILY MEMBER"/>
    <property type="match status" value="1"/>
</dbReference>